<dbReference type="Pfam" id="PF16483">
    <property type="entry name" value="Glyco_hydro_64"/>
    <property type="match status" value="1"/>
</dbReference>
<dbReference type="InterPro" id="IPR037398">
    <property type="entry name" value="Glyco_hydro_64_fam"/>
</dbReference>
<dbReference type="PANTHER" id="PTHR38165:SF1">
    <property type="entry name" value="GLUCANASE B"/>
    <property type="match status" value="1"/>
</dbReference>
<evidence type="ECO:0000259" key="1">
    <source>
        <dbReference type="PROSITE" id="PS52006"/>
    </source>
</evidence>
<dbReference type="InterPro" id="IPR032477">
    <property type="entry name" value="Glyco_hydro_64"/>
</dbReference>
<dbReference type="PROSITE" id="PS52006">
    <property type="entry name" value="GH64"/>
    <property type="match status" value="1"/>
</dbReference>
<evidence type="ECO:0000313" key="2">
    <source>
        <dbReference type="EMBL" id="MDI5964896.1"/>
    </source>
</evidence>
<keyword evidence="3" id="KW-1185">Reference proteome</keyword>
<dbReference type="InterPro" id="IPR042517">
    <property type="entry name" value="Glyco_hydro_64_N_2"/>
</dbReference>
<name>A0ABT6W5V5_9ACTN</name>
<reference evidence="2 3" key="1">
    <citation type="submission" date="2023-05" db="EMBL/GenBank/DDBJ databases">
        <title>Streptantibioticus silvisoli sp. nov., acidotolerant actinomycetes 1 from pine litter.</title>
        <authorList>
            <person name="Swiecimska M."/>
            <person name="Golinska P."/>
            <person name="Sangal V."/>
            <person name="Wachnowicz B."/>
            <person name="Goodfellow M."/>
        </authorList>
    </citation>
    <scope>NUCLEOTIDE SEQUENCE [LARGE SCALE GENOMIC DNA]</scope>
    <source>
        <strain evidence="2 3">SL54</strain>
    </source>
</reference>
<proteinExistence type="predicted"/>
<dbReference type="RefSeq" id="WP_271325145.1">
    <property type="nucleotide sequence ID" value="NZ_JAAGKO020000028.1"/>
</dbReference>
<dbReference type="EMBL" id="JAAGKO020000028">
    <property type="protein sequence ID" value="MDI5964896.1"/>
    <property type="molecule type" value="Genomic_DNA"/>
</dbReference>
<organism evidence="2 3">
    <name type="scientific">Streptantibioticus silvisoli</name>
    <dbReference type="NCBI Taxonomy" id="2705255"/>
    <lineage>
        <taxon>Bacteria</taxon>
        <taxon>Bacillati</taxon>
        <taxon>Actinomycetota</taxon>
        <taxon>Actinomycetes</taxon>
        <taxon>Kitasatosporales</taxon>
        <taxon>Streptomycetaceae</taxon>
        <taxon>Streptantibioticus</taxon>
    </lineage>
</organism>
<dbReference type="Gene3D" id="3.30.920.50">
    <property type="entry name" value="Beta-1,3-glucanase, C-terminal domain"/>
    <property type="match status" value="1"/>
</dbReference>
<comment type="caution">
    <text evidence="2">The sequence shown here is derived from an EMBL/GenBank/DDBJ whole genome shotgun (WGS) entry which is preliminary data.</text>
</comment>
<accession>A0ABT6W5V5</accession>
<protein>
    <submittedName>
        <fullName evidence="2">Beta-1,3-glucanase family protein</fullName>
    </submittedName>
</protein>
<sequence length="383" mass="39494">MSKAFAASASTAFSIDLVNSSGSADAVAYITGQDDSGTPFFVLADGTTQKMPDPSAPMTRVADYSIPLDATGRATTVPVSGDIISGRLWFSTNGPIAFYVNPGPALVQPSFDKDDPTGNWLTDWSFCEFTYNSAGIYANISYVDLVVSPISMRTLSTGGTTQTVSPLPDGALAAIAADLTAQAASDGFPWDTLVATDSGGNILRIVSPQHAASGFDDYWTSYVDQVWSHYASTPLTVDTDSAGFGSFTGQVSGDTLVFAGLDDDGTPFTKPGATDIFGCNTGPFLNTGSDARGAVAARLGAAINRSTLLASGGASQPDGVPTSAYYGNGVTNHYSRIVHDRATVGYAFPYDDVGPTGAVPVDGHIQEGSPSTWTVTLGNGSAS</sequence>
<dbReference type="Gene3D" id="2.60.110.10">
    <property type="entry name" value="Thaumatin"/>
    <property type="match status" value="1"/>
</dbReference>
<dbReference type="InterPro" id="IPR037176">
    <property type="entry name" value="Osmotin/thaumatin-like_sf"/>
</dbReference>
<dbReference type="Proteomes" id="UP001156398">
    <property type="component" value="Unassembled WGS sequence"/>
</dbReference>
<dbReference type="PANTHER" id="PTHR38165">
    <property type="match status" value="1"/>
</dbReference>
<evidence type="ECO:0000313" key="3">
    <source>
        <dbReference type="Proteomes" id="UP001156398"/>
    </source>
</evidence>
<gene>
    <name evidence="2" type="ORF">POF43_019570</name>
</gene>
<feature type="domain" description="GH64" evidence="1">
    <location>
        <begin position="10"/>
        <end position="364"/>
    </location>
</feature>